<name>A0ABX1NX70_9RHOO</name>
<comment type="caution">
    <text evidence="3">The sequence shown here is derived from an EMBL/GenBank/DDBJ whole genome shotgun (WGS) entry which is preliminary data.</text>
</comment>
<dbReference type="InterPro" id="IPR001633">
    <property type="entry name" value="EAL_dom"/>
</dbReference>
<reference evidence="3 4" key="1">
    <citation type="submission" date="2019-12" db="EMBL/GenBank/DDBJ databases">
        <title>Comparative genomics gives insights into the taxonomy of the Azoarcus-Aromatoleum group and reveals separate origins of nif in the plant-associated Azoarcus and non-plant-associated Aromatoleum sub-groups.</title>
        <authorList>
            <person name="Lafos M."/>
            <person name="Maluk M."/>
            <person name="Batista M."/>
            <person name="Junghare M."/>
            <person name="Carmona M."/>
            <person name="Faoro H."/>
            <person name="Cruz L.M."/>
            <person name="Battistoni F."/>
            <person name="De Souza E."/>
            <person name="Pedrosa F."/>
            <person name="Chen W.-M."/>
            <person name="Poole P.S."/>
            <person name="Dixon R.A."/>
            <person name="James E.K."/>
        </authorList>
    </citation>
    <scope>NUCLEOTIDE SEQUENCE [LARGE SCALE GENOMIC DNA]</scope>
    <source>
        <strain evidence="3 4">PbN1</strain>
    </source>
</reference>
<dbReference type="InterPro" id="IPR035919">
    <property type="entry name" value="EAL_sf"/>
</dbReference>
<evidence type="ECO:0000259" key="2">
    <source>
        <dbReference type="PROSITE" id="PS50883"/>
    </source>
</evidence>
<keyword evidence="4" id="KW-1185">Reference proteome</keyword>
<dbReference type="EMBL" id="WTVP01000034">
    <property type="protein sequence ID" value="NMG16391.1"/>
    <property type="molecule type" value="Genomic_DNA"/>
</dbReference>
<dbReference type="Pfam" id="PF00563">
    <property type="entry name" value="EAL"/>
    <property type="match status" value="1"/>
</dbReference>
<evidence type="ECO:0000313" key="4">
    <source>
        <dbReference type="Proteomes" id="UP000633943"/>
    </source>
</evidence>
<protein>
    <submittedName>
        <fullName evidence="3">EAL domain-containing protein</fullName>
    </submittedName>
</protein>
<dbReference type="Proteomes" id="UP000633943">
    <property type="component" value="Unassembled WGS sequence"/>
</dbReference>
<dbReference type="SMART" id="SM00052">
    <property type="entry name" value="EAL"/>
    <property type="match status" value="1"/>
</dbReference>
<dbReference type="PROSITE" id="PS50883">
    <property type="entry name" value="EAL"/>
    <property type="match status" value="1"/>
</dbReference>
<proteinExistence type="predicted"/>
<dbReference type="PANTHER" id="PTHR33121">
    <property type="entry name" value="CYCLIC DI-GMP PHOSPHODIESTERASE PDEF"/>
    <property type="match status" value="1"/>
</dbReference>
<feature type="compositionally biased region" description="Basic residues" evidence="1">
    <location>
        <begin position="19"/>
        <end position="30"/>
    </location>
</feature>
<evidence type="ECO:0000256" key="1">
    <source>
        <dbReference type="SAM" id="MobiDB-lite"/>
    </source>
</evidence>
<feature type="domain" description="EAL" evidence="2">
    <location>
        <begin position="1"/>
        <end position="241"/>
    </location>
</feature>
<organism evidence="3 4">
    <name type="scientific">Aromatoleum bremense</name>
    <dbReference type="NCBI Taxonomy" id="76115"/>
    <lineage>
        <taxon>Bacteria</taxon>
        <taxon>Pseudomonadati</taxon>
        <taxon>Pseudomonadota</taxon>
        <taxon>Betaproteobacteria</taxon>
        <taxon>Rhodocyclales</taxon>
        <taxon>Rhodocyclaceae</taxon>
        <taxon>Aromatoleum</taxon>
    </lineage>
</organism>
<feature type="region of interest" description="Disordered" evidence="1">
    <location>
        <begin position="1"/>
        <end position="38"/>
    </location>
</feature>
<dbReference type="InterPro" id="IPR050706">
    <property type="entry name" value="Cyclic-di-GMP_PDE-like"/>
</dbReference>
<sequence>MPPSGVVQPEWGRMQSWPGKHRAGRSRQHMPPRTTPTETIMGSQNEVFVARQPILNKKRNVIAYELLFRDDGSGEARVSDGARATAQVIARVFGRLGVHSVMGGCAAFVNLDAETLLGRGVERLPKEDVVLELLETIKVDEAIVHRCAELKHLGYRLALDDFCAITPACEPLLGLVDIIKIDVPQLDPDALERLVRRLRLYPARLLAEKVDTSERARRCRALGFDFYQGFHFGRPAALAGA</sequence>
<evidence type="ECO:0000313" key="3">
    <source>
        <dbReference type="EMBL" id="NMG16391.1"/>
    </source>
</evidence>
<accession>A0ABX1NX70</accession>
<dbReference type="PANTHER" id="PTHR33121:SF76">
    <property type="entry name" value="SIGNALING PROTEIN"/>
    <property type="match status" value="1"/>
</dbReference>
<gene>
    <name evidence="3" type="ORF">GPA24_12730</name>
</gene>
<dbReference type="SUPFAM" id="SSF141868">
    <property type="entry name" value="EAL domain-like"/>
    <property type="match status" value="1"/>
</dbReference>
<dbReference type="Gene3D" id="3.20.20.450">
    <property type="entry name" value="EAL domain"/>
    <property type="match status" value="1"/>
</dbReference>